<accession>A0A4R7HZ38</accession>
<protein>
    <recommendedName>
        <fullName evidence="1">Amidohydrolase 3 domain-containing protein</fullName>
    </recommendedName>
</protein>
<dbReference type="AlphaFoldDB" id="A0A4R7HZ38"/>
<dbReference type="Gene3D" id="3.10.310.70">
    <property type="match status" value="1"/>
</dbReference>
<proteinExistence type="predicted"/>
<dbReference type="Proteomes" id="UP000294558">
    <property type="component" value="Unassembled WGS sequence"/>
</dbReference>
<name>A0A4R7HZ38_9ACTN</name>
<dbReference type="PANTHER" id="PTHR22642">
    <property type="entry name" value="IMIDAZOLONEPROPIONASE"/>
    <property type="match status" value="1"/>
</dbReference>
<dbReference type="Gene3D" id="3.20.20.140">
    <property type="entry name" value="Metal-dependent hydrolases"/>
    <property type="match status" value="1"/>
</dbReference>
<dbReference type="SUPFAM" id="SSF51338">
    <property type="entry name" value="Composite domain of metallo-dependent hydrolases"/>
    <property type="match status" value="1"/>
</dbReference>
<comment type="caution">
    <text evidence="2">The sequence shown here is derived from an EMBL/GenBank/DDBJ whole genome shotgun (WGS) entry which is preliminary data.</text>
</comment>
<dbReference type="Gene3D" id="2.30.40.10">
    <property type="entry name" value="Urease, subunit C, domain 1"/>
    <property type="match status" value="1"/>
</dbReference>
<dbReference type="EMBL" id="SOAU01000001">
    <property type="protein sequence ID" value="TDT15984.1"/>
    <property type="molecule type" value="Genomic_DNA"/>
</dbReference>
<dbReference type="RefSeq" id="WP_166657448.1">
    <property type="nucleotide sequence ID" value="NZ_SOAU01000001.1"/>
</dbReference>
<dbReference type="PANTHER" id="PTHR22642:SF2">
    <property type="entry name" value="PROTEIN LONG AFTER FAR-RED 3"/>
    <property type="match status" value="1"/>
</dbReference>
<gene>
    <name evidence="2" type="ORF">BDK89_1566</name>
</gene>
<dbReference type="InterPro" id="IPR032466">
    <property type="entry name" value="Metal_Hydrolase"/>
</dbReference>
<dbReference type="InterPro" id="IPR013108">
    <property type="entry name" value="Amidohydro_3"/>
</dbReference>
<dbReference type="Pfam" id="PF07969">
    <property type="entry name" value="Amidohydro_3"/>
    <property type="match status" value="1"/>
</dbReference>
<sequence>MGDVMFVNGVIETVTGGAVEAVAVENGRITALGSTEDVTRGARRTVDVVDLAGRALLPGLIEPHTHPDLAAQMYAWVDVSGFTHSHISGVEAALRSADETTPADRWIFAFGLDPILTSDVGAWDRHRLDALVPDRPVAVMVQSMHTLYVNSRAIEAAGLTDDTPDPGQGGHYGRDAAGHLTGRVEEQAAMLPFVIHGLPTPEAVDSMIAEQLDRYAAVGITTLGMAGSFGGDEPLRRLASSGASPVRVVSYLRHEAALATGPLPRHDADDSSRFRIAGAKLWYDGSPYTGTMLLDEPYLETDLCCCTLGIERGTRGRANFEPGEVAEMLSTLHAEGWQVLTHAQGDRACREIVDLYAGVVGDDRSHRWRVEHCALFGRDDLHRAAAIGASPSFHVDHVRFYGPELAADLIGPERAAGLMPIRSAIDAGHRVSLHADSPMYPPGPLRLAATAVTRRTRLGTTIADDEAITAEQAMRAVTIDAAWQLGLDREVGSIEVGKRADFTIVDRSPLRVDASDIDGIHVESTWVDGALVSSVD</sequence>
<reference evidence="2 3" key="1">
    <citation type="submission" date="2019-03" db="EMBL/GenBank/DDBJ databases">
        <title>Sequencing the genomes of 1000 actinobacteria strains.</title>
        <authorList>
            <person name="Klenk H.-P."/>
        </authorList>
    </citation>
    <scope>NUCLEOTIDE SEQUENCE [LARGE SCALE GENOMIC DNA]</scope>
    <source>
        <strain evidence="2 3">DSM 18936</strain>
    </source>
</reference>
<dbReference type="InterPro" id="IPR033932">
    <property type="entry name" value="YtcJ-like"/>
</dbReference>
<dbReference type="SUPFAM" id="SSF51556">
    <property type="entry name" value="Metallo-dependent hydrolases"/>
    <property type="match status" value="1"/>
</dbReference>
<keyword evidence="3" id="KW-1185">Reference proteome</keyword>
<dbReference type="InterPro" id="IPR011059">
    <property type="entry name" value="Metal-dep_hydrolase_composite"/>
</dbReference>
<dbReference type="CDD" id="cd01300">
    <property type="entry name" value="YtcJ_like"/>
    <property type="match status" value="1"/>
</dbReference>
<evidence type="ECO:0000313" key="3">
    <source>
        <dbReference type="Proteomes" id="UP000294558"/>
    </source>
</evidence>
<feature type="domain" description="Amidohydrolase 3" evidence="1">
    <location>
        <begin position="47"/>
        <end position="532"/>
    </location>
</feature>
<evidence type="ECO:0000313" key="2">
    <source>
        <dbReference type="EMBL" id="TDT15984.1"/>
    </source>
</evidence>
<dbReference type="GO" id="GO:0016810">
    <property type="term" value="F:hydrolase activity, acting on carbon-nitrogen (but not peptide) bonds"/>
    <property type="evidence" value="ECO:0007669"/>
    <property type="project" value="InterPro"/>
</dbReference>
<evidence type="ECO:0000259" key="1">
    <source>
        <dbReference type="Pfam" id="PF07969"/>
    </source>
</evidence>
<organism evidence="2 3">
    <name type="scientific">Ilumatobacter fluminis</name>
    <dbReference type="NCBI Taxonomy" id="467091"/>
    <lineage>
        <taxon>Bacteria</taxon>
        <taxon>Bacillati</taxon>
        <taxon>Actinomycetota</taxon>
        <taxon>Acidimicrobiia</taxon>
        <taxon>Acidimicrobiales</taxon>
        <taxon>Ilumatobacteraceae</taxon>
        <taxon>Ilumatobacter</taxon>
    </lineage>
</organism>